<sequence>MVYSEVYWRSEAGALSPEAAEALCQQLDCGHAVEPINRAVTHQSVVPHTNWMCSLTKPNMTQCVETVRRPDPEGRSLRCAGEPRLSVRQVHTALTAFQPTERSPSAWT</sequence>
<dbReference type="AlphaFoldDB" id="A0A401U2Z2"/>
<keyword evidence="3" id="KW-1185">Reference proteome</keyword>
<comment type="caution">
    <text evidence="2">The sequence shown here is derived from an EMBL/GenBank/DDBJ whole genome shotgun (WGS) entry which is preliminary data.</text>
</comment>
<name>A0A401U2Z2_CHIPU</name>
<evidence type="ECO:0008006" key="4">
    <source>
        <dbReference type="Google" id="ProtNLM"/>
    </source>
</evidence>
<gene>
    <name evidence="2" type="ORF">chiPu_0033500</name>
</gene>
<dbReference type="GO" id="GO:0016020">
    <property type="term" value="C:membrane"/>
    <property type="evidence" value="ECO:0007669"/>
    <property type="project" value="InterPro"/>
</dbReference>
<organism evidence="2 3">
    <name type="scientific">Chiloscyllium punctatum</name>
    <name type="common">Brownbanded bambooshark</name>
    <name type="synonym">Hemiscyllium punctatum</name>
    <dbReference type="NCBI Taxonomy" id="137246"/>
    <lineage>
        <taxon>Eukaryota</taxon>
        <taxon>Metazoa</taxon>
        <taxon>Chordata</taxon>
        <taxon>Craniata</taxon>
        <taxon>Vertebrata</taxon>
        <taxon>Chondrichthyes</taxon>
        <taxon>Elasmobranchii</taxon>
        <taxon>Galeomorphii</taxon>
        <taxon>Galeoidea</taxon>
        <taxon>Orectolobiformes</taxon>
        <taxon>Hemiscylliidae</taxon>
        <taxon>Chiloscyllium</taxon>
    </lineage>
</organism>
<keyword evidence="1" id="KW-1015">Disulfide bond</keyword>
<proteinExistence type="predicted"/>
<dbReference type="EMBL" id="BEZZ01264169">
    <property type="protein sequence ID" value="GCC49216.1"/>
    <property type="molecule type" value="Genomic_DNA"/>
</dbReference>
<protein>
    <recommendedName>
        <fullName evidence="4">SRCR domain-containing protein</fullName>
    </recommendedName>
</protein>
<dbReference type="Proteomes" id="UP000287033">
    <property type="component" value="Unassembled WGS sequence"/>
</dbReference>
<dbReference type="InterPro" id="IPR036772">
    <property type="entry name" value="SRCR-like_dom_sf"/>
</dbReference>
<dbReference type="SUPFAM" id="SSF56487">
    <property type="entry name" value="SRCR-like"/>
    <property type="match status" value="1"/>
</dbReference>
<evidence type="ECO:0000313" key="2">
    <source>
        <dbReference type="EMBL" id="GCC49216.1"/>
    </source>
</evidence>
<accession>A0A401U2Z2</accession>
<evidence type="ECO:0000256" key="1">
    <source>
        <dbReference type="ARBA" id="ARBA00023157"/>
    </source>
</evidence>
<evidence type="ECO:0000313" key="3">
    <source>
        <dbReference type="Proteomes" id="UP000287033"/>
    </source>
</evidence>
<reference evidence="2 3" key="1">
    <citation type="journal article" date="2018" name="Nat. Ecol. Evol.">
        <title>Shark genomes provide insights into elasmobranch evolution and the origin of vertebrates.</title>
        <authorList>
            <person name="Hara Y"/>
            <person name="Yamaguchi K"/>
            <person name="Onimaru K"/>
            <person name="Kadota M"/>
            <person name="Koyanagi M"/>
            <person name="Keeley SD"/>
            <person name="Tatsumi K"/>
            <person name="Tanaka K"/>
            <person name="Motone F"/>
            <person name="Kageyama Y"/>
            <person name="Nozu R"/>
            <person name="Adachi N"/>
            <person name="Nishimura O"/>
            <person name="Nakagawa R"/>
            <person name="Tanegashima C"/>
            <person name="Kiyatake I"/>
            <person name="Matsumoto R"/>
            <person name="Murakumo K"/>
            <person name="Nishida K"/>
            <person name="Terakita A"/>
            <person name="Kuratani S"/>
            <person name="Sato K"/>
            <person name="Hyodo S Kuraku.S."/>
        </authorList>
    </citation>
    <scope>NUCLEOTIDE SEQUENCE [LARGE SCALE GENOMIC DNA]</scope>
</reference>